<accession>A0ABW6AKE3</accession>
<evidence type="ECO:0000256" key="1">
    <source>
        <dbReference type="SAM" id="MobiDB-lite"/>
    </source>
</evidence>
<name>A0ABW6AKE3_9BACT</name>
<evidence type="ECO:0000313" key="3">
    <source>
        <dbReference type="Proteomes" id="UP001597512"/>
    </source>
</evidence>
<feature type="region of interest" description="Disordered" evidence="1">
    <location>
        <begin position="23"/>
        <end position="54"/>
    </location>
</feature>
<comment type="caution">
    <text evidence="2">The sequence shown here is derived from an EMBL/GenBank/DDBJ whole genome shotgun (WGS) entry which is preliminary data.</text>
</comment>
<keyword evidence="3" id="KW-1185">Reference proteome</keyword>
<organism evidence="2 3">
    <name type="scientific">Spirosoma flavum</name>
    <dbReference type="NCBI Taxonomy" id="2048557"/>
    <lineage>
        <taxon>Bacteria</taxon>
        <taxon>Pseudomonadati</taxon>
        <taxon>Bacteroidota</taxon>
        <taxon>Cytophagia</taxon>
        <taxon>Cytophagales</taxon>
        <taxon>Cytophagaceae</taxon>
        <taxon>Spirosoma</taxon>
    </lineage>
</organism>
<dbReference type="RefSeq" id="WP_381500984.1">
    <property type="nucleotide sequence ID" value="NZ_JBHUOM010000003.1"/>
</dbReference>
<dbReference type="Proteomes" id="UP001597512">
    <property type="component" value="Unassembled WGS sequence"/>
</dbReference>
<feature type="compositionally biased region" description="Basic and acidic residues" evidence="1">
    <location>
        <begin position="41"/>
        <end position="54"/>
    </location>
</feature>
<protein>
    <submittedName>
        <fullName evidence="2">Uncharacterized protein</fullName>
    </submittedName>
</protein>
<evidence type="ECO:0000313" key="2">
    <source>
        <dbReference type="EMBL" id="MFD2934625.1"/>
    </source>
</evidence>
<dbReference type="EMBL" id="JBHUOM010000003">
    <property type="protein sequence ID" value="MFD2934625.1"/>
    <property type="molecule type" value="Genomic_DNA"/>
</dbReference>
<sequence>MNHPSEDECVPVNGAIYVKIAQRTKLPQRPNQDHQPPNLFKGDKDNEPDRPIDY</sequence>
<proteinExistence type="predicted"/>
<reference evidence="3" key="1">
    <citation type="journal article" date="2019" name="Int. J. Syst. Evol. Microbiol.">
        <title>The Global Catalogue of Microorganisms (GCM) 10K type strain sequencing project: providing services to taxonomists for standard genome sequencing and annotation.</title>
        <authorList>
            <consortium name="The Broad Institute Genomics Platform"/>
            <consortium name="The Broad Institute Genome Sequencing Center for Infectious Disease"/>
            <person name="Wu L."/>
            <person name="Ma J."/>
        </authorList>
    </citation>
    <scope>NUCLEOTIDE SEQUENCE [LARGE SCALE GENOMIC DNA]</scope>
    <source>
        <strain evidence="3">KCTC 52490</strain>
    </source>
</reference>
<gene>
    <name evidence="2" type="ORF">ACFS25_12595</name>
</gene>